<dbReference type="InterPro" id="IPR006311">
    <property type="entry name" value="TAT_signal"/>
</dbReference>
<evidence type="ECO:0000313" key="7">
    <source>
        <dbReference type="EMBL" id="SEG82692.1"/>
    </source>
</evidence>
<evidence type="ECO:0000259" key="5">
    <source>
        <dbReference type="Pfam" id="PF01011"/>
    </source>
</evidence>
<evidence type="ECO:0000313" key="8">
    <source>
        <dbReference type="Proteomes" id="UP000236754"/>
    </source>
</evidence>
<keyword evidence="8" id="KW-1185">Reference proteome</keyword>
<dbReference type="Gene3D" id="2.140.10.10">
    <property type="entry name" value="Quinoprotein alcohol dehydrogenase-like superfamily"/>
    <property type="match status" value="1"/>
</dbReference>
<evidence type="ECO:0000256" key="3">
    <source>
        <dbReference type="ARBA" id="ARBA00023002"/>
    </source>
</evidence>
<feature type="chain" id="PRO_5038784493" evidence="4">
    <location>
        <begin position="25"/>
        <end position="721"/>
    </location>
</feature>
<accession>A0A1H6DC08</accession>
<dbReference type="PANTHER" id="PTHR32303">
    <property type="entry name" value="QUINOPROTEIN ALCOHOL DEHYDROGENASE (CYTOCHROME C)"/>
    <property type="match status" value="1"/>
</dbReference>
<dbReference type="AlphaFoldDB" id="A0A1H6DC08"/>
<comment type="similarity">
    <text evidence="2">Belongs to the bacterial PQQ dehydrogenase family.</text>
</comment>
<keyword evidence="4" id="KW-0732">Signal</keyword>
<dbReference type="SUPFAM" id="SSF49503">
    <property type="entry name" value="Cupredoxins"/>
    <property type="match status" value="1"/>
</dbReference>
<dbReference type="Gene3D" id="2.60.40.420">
    <property type="entry name" value="Cupredoxins - blue copper proteins"/>
    <property type="match status" value="1"/>
</dbReference>
<feature type="domain" description="Pyrrolo-quinoline quinone repeat" evidence="5">
    <location>
        <begin position="202"/>
        <end position="456"/>
    </location>
</feature>
<evidence type="ECO:0000259" key="6">
    <source>
        <dbReference type="Pfam" id="PF13360"/>
    </source>
</evidence>
<dbReference type="Pfam" id="PF01011">
    <property type="entry name" value="PQQ"/>
    <property type="match status" value="2"/>
</dbReference>
<dbReference type="SMART" id="SM00564">
    <property type="entry name" value="PQQ"/>
    <property type="match status" value="6"/>
</dbReference>
<dbReference type="EMBL" id="FNVU01000013">
    <property type="protein sequence ID" value="SEG82692.1"/>
    <property type="molecule type" value="Genomic_DNA"/>
</dbReference>
<feature type="domain" description="Pyrrolo-quinoline quinone repeat" evidence="5">
    <location>
        <begin position="53"/>
        <end position="142"/>
    </location>
</feature>
<feature type="domain" description="Pyrrolo-quinoline quinone repeat" evidence="6">
    <location>
        <begin position="488"/>
        <end position="648"/>
    </location>
</feature>
<dbReference type="InterPro" id="IPR018391">
    <property type="entry name" value="PQQ_b-propeller_rpt"/>
</dbReference>
<name>A0A1H6DC08_9ACTN</name>
<reference evidence="7 8" key="1">
    <citation type="submission" date="2016-10" db="EMBL/GenBank/DDBJ databases">
        <authorList>
            <person name="de Groot N.N."/>
        </authorList>
    </citation>
    <scope>NUCLEOTIDE SEQUENCE [LARGE SCALE GENOMIC DNA]</scope>
    <source>
        <strain evidence="7 8">CGMCC 4.2023</strain>
    </source>
</reference>
<evidence type="ECO:0000256" key="1">
    <source>
        <dbReference type="ARBA" id="ARBA00001931"/>
    </source>
</evidence>
<dbReference type="InterPro" id="IPR002372">
    <property type="entry name" value="PQQ_rpt_dom"/>
</dbReference>
<dbReference type="SUPFAM" id="SSF50998">
    <property type="entry name" value="Quinoprotein alcohol dehydrogenase-like"/>
    <property type="match status" value="1"/>
</dbReference>
<keyword evidence="3" id="KW-0560">Oxidoreductase</keyword>
<protein>
    <submittedName>
        <fullName evidence="7">Quinoprotein glucose dehydrogenase</fullName>
    </submittedName>
</protein>
<sequence length="721" mass="76333">MERRRFLTGAAATAAVATTSVALATDARAASADGLALPVPQQPVSLAAPRQNWPKVGGDLGNKNYSTLTGIDRRNITELGGAWHTNLEGGDTSQGQQSTVVAQNGVLYVQTTQQNVFAVNGRTGSVLWKTGVGTSRTNMRGVAVGGGLVFSASGANILYALDQATGKVAWQTQLMNEGTGGGDTGGCGPDGECGGTVGTLAGAVVYWDGLIYVGMQGSTAGARGRSYALDAKTGKVVWTFWSCPGTGEYGNDTWAGDSWQTGGAVCWLHPAVDPDTSTVYWAFGNPYPRTDGSSREGTNLFANCLLALDAKTGKRKWHFQSVHHDIWDYDNVMSPLLLDLRIKNKTRKTVVYGSKVGMFYILDRHTGEGIHGIEERPVPQQAEQLTWPTQPYPGGEPFVPASFPTPENTTRPVPFYPNGGRFTPFWDRATIVYPGAGGGADWGAYSFSESTGYIYAGYGLINSSYSNTHGGRVNTARPLGQYNSGGFAAIDPRTNTVVWRRDHPTALSHGTGFLSTAGRLLFRGSLDGVLSALDDATGEELWTFQCGAGANTCPVSYEIDGEQYIAILAGGNGLPYPDIPKGDHLWAFKRGGKVAPAPTPKPPNPRNDITTTPVAGASVSNTITLGRTWSSTTKAPSTTENLVSTGAVAPQSLTVPIGTTVTFLNPSANAQAHGAVSFFENEFDSGQLMPGESFTHTFAKAGEYFFNDPEYPQATGKIVVG</sequence>
<gene>
    <name evidence="7" type="ORF">SAMN05216223_113186</name>
</gene>
<comment type="cofactor">
    <cofactor evidence="1">
        <name>pyrroloquinoline quinone</name>
        <dbReference type="ChEBI" id="CHEBI:58442"/>
    </cofactor>
</comment>
<dbReference type="Pfam" id="PF13360">
    <property type="entry name" value="PQQ_2"/>
    <property type="match status" value="1"/>
</dbReference>
<dbReference type="GO" id="GO:0016491">
    <property type="term" value="F:oxidoreductase activity"/>
    <property type="evidence" value="ECO:0007669"/>
    <property type="project" value="UniProtKB-KW"/>
</dbReference>
<proteinExistence type="inferred from homology"/>
<dbReference type="Proteomes" id="UP000236754">
    <property type="component" value="Unassembled WGS sequence"/>
</dbReference>
<feature type="signal peptide" evidence="4">
    <location>
        <begin position="1"/>
        <end position="24"/>
    </location>
</feature>
<dbReference type="InterPro" id="IPR011047">
    <property type="entry name" value="Quinoprotein_ADH-like_sf"/>
</dbReference>
<evidence type="ECO:0000256" key="2">
    <source>
        <dbReference type="ARBA" id="ARBA00008156"/>
    </source>
</evidence>
<evidence type="ECO:0000256" key="4">
    <source>
        <dbReference type="SAM" id="SignalP"/>
    </source>
</evidence>
<dbReference type="PROSITE" id="PS51318">
    <property type="entry name" value="TAT"/>
    <property type="match status" value="1"/>
</dbReference>
<dbReference type="InterPro" id="IPR008972">
    <property type="entry name" value="Cupredoxin"/>
</dbReference>
<organism evidence="7 8">
    <name type="scientific">Actinacidiphila yanglinensis</name>
    <dbReference type="NCBI Taxonomy" id="310779"/>
    <lineage>
        <taxon>Bacteria</taxon>
        <taxon>Bacillati</taxon>
        <taxon>Actinomycetota</taxon>
        <taxon>Actinomycetes</taxon>
        <taxon>Kitasatosporales</taxon>
        <taxon>Streptomycetaceae</taxon>
        <taxon>Actinacidiphila</taxon>
    </lineage>
</organism>